<keyword evidence="4" id="KW-0788">Thiol protease</keyword>
<evidence type="ECO:0000313" key="9">
    <source>
        <dbReference type="EMBL" id="MEA5454909.1"/>
    </source>
</evidence>
<evidence type="ECO:0000256" key="5">
    <source>
        <dbReference type="SAM" id="Coils"/>
    </source>
</evidence>
<dbReference type="RefSeq" id="WP_323278754.1">
    <property type="nucleotide sequence ID" value="NZ_JAYGGQ010000005.1"/>
</dbReference>
<reference evidence="9 10" key="1">
    <citation type="submission" date="2023-12" db="EMBL/GenBank/DDBJ databases">
        <title>Sinomonas terricola sp. nov, isolated from litchi orchard soil in Guangdong, PR China.</title>
        <authorList>
            <person name="Jiaxin W."/>
            <person name="Yang Z."/>
            <person name="Honghui Z."/>
        </authorList>
    </citation>
    <scope>NUCLEOTIDE SEQUENCE [LARGE SCALE GENOMIC DNA]</scope>
    <source>
        <strain evidence="9 10">JGH33</strain>
    </source>
</reference>
<dbReference type="InterPro" id="IPR038765">
    <property type="entry name" value="Papain-like_cys_pep_sf"/>
</dbReference>
<feature type="chain" id="PRO_5047259511" evidence="7">
    <location>
        <begin position="33"/>
        <end position="474"/>
    </location>
</feature>
<keyword evidence="7" id="KW-0732">Signal</keyword>
<accession>A0ABU5T5H3</accession>
<dbReference type="Pfam" id="PF00877">
    <property type="entry name" value="NLPC_P60"/>
    <property type="match status" value="1"/>
</dbReference>
<evidence type="ECO:0000256" key="1">
    <source>
        <dbReference type="ARBA" id="ARBA00007074"/>
    </source>
</evidence>
<dbReference type="SUPFAM" id="SSF54001">
    <property type="entry name" value="Cysteine proteinases"/>
    <property type="match status" value="1"/>
</dbReference>
<feature type="region of interest" description="Disordered" evidence="6">
    <location>
        <begin position="285"/>
        <end position="356"/>
    </location>
</feature>
<dbReference type="PANTHER" id="PTHR47053">
    <property type="entry name" value="MUREIN DD-ENDOPEPTIDASE MEPH-RELATED"/>
    <property type="match status" value="1"/>
</dbReference>
<evidence type="ECO:0000256" key="2">
    <source>
        <dbReference type="ARBA" id="ARBA00022670"/>
    </source>
</evidence>
<proteinExistence type="inferred from homology"/>
<keyword evidence="2" id="KW-0645">Protease</keyword>
<keyword evidence="10" id="KW-1185">Reference proteome</keyword>
<keyword evidence="5" id="KW-0175">Coiled coil</keyword>
<feature type="compositionally biased region" description="Polar residues" evidence="6">
    <location>
        <begin position="302"/>
        <end position="311"/>
    </location>
</feature>
<evidence type="ECO:0000313" key="10">
    <source>
        <dbReference type="Proteomes" id="UP001304769"/>
    </source>
</evidence>
<feature type="signal peptide" evidence="7">
    <location>
        <begin position="1"/>
        <end position="32"/>
    </location>
</feature>
<dbReference type="Gene3D" id="3.90.1720.10">
    <property type="entry name" value="endopeptidase domain like (from Nostoc punctiforme)"/>
    <property type="match status" value="1"/>
</dbReference>
<comment type="similarity">
    <text evidence="1">Belongs to the peptidase C40 family.</text>
</comment>
<dbReference type="InterPro" id="IPR051202">
    <property type="entry name" value="Peptidase_C40"/>
</dbReference>
<evidence type="ECO:0000256" key="3">
    <source>
        <dbReference type="ARBA" id="ARBA00022801"/>
    </source>
</evidence>
<protein>
    <submittedName>
        <fullName evidence="9">NlpC/P60 family protein</fullName>
    </submittedName>
</protein>
<dbReference type="PANTHER" id="PTHR47053:SF1">
    <property type="entry name" value="MUREIN DD-ENDOPEPTIDASE MEPH-RELATED"/>
    <property type="match status" value="1"/>
</dbReference>
<evidence type="ECO:0000256" key="4">
    <source>
        <dbReference type="ARBA" id="ARBA00022807"/>
    </source>
</evidence>
<feature type="compositionally biased region" description="Pro residues" evidence="6">
    <location>
        <begin position="312"/>
        <end position="351"/>
    </location>
</feature>
<keyword evidence="3" id="KW-0378">Hydrolase</keyword>
<evidence type="ECO:0000256" key="6">
    <source>
        <dbReference type="SAM" id="MobiDB-lite"/>
    </source>
</evidence>
<feature type="compositionally biased region" description="Low complexity" evidence="6">
    <location>
        <begin position="285"/>
        <end position="300"/>
    </location>
</feature>
<dbReference type="InterPro" id="IPR000064">
    <property type="entry name" value="NLP_P60_dom"/>
</dbReference>
<organism evidence="9 10">
    <name type="scientific">Sinomonas terricola</name>
    <dbReference type="NCBI Taxonomy" id="3110330"/>
    <lineage>
        <taxon>Bacteria</taxon>
        <taxon>Bacillati</taxon>
        <taxon>Actinomycetota</taxon>
        <taxon>Actinomycetes</taxon>
        <taxon>Micrococcales</taxon>
        <taxon>Micrococcaceae</taxon>
        <taxon>Sinomonas</taxon>
    </lineage>
</organism>
<name>A0ABU5T5H3_9MICC</name>
<feature type="domain" description="NlpC/P60" evidence="8">
    <location>
        <begin position="353"/>
        <end position="474"/>
    </location>
</feature>
<dbReference type="Proteomes" id="UP001304769">
    <property type="component" value="Unassembled WGS sequence"/>
</dbReference>
<feature type="coiled-coil region" evidence="5">
    <location>
        <begin position="169"/>
        <end position="203"/>
    </location>
</feature>
<dbReference type="EMBL" id="JAYGGQ010000005">
    <property type="protein sequence ID" value="MEA5454909.1"/>
    <property type="molecule type" value="Genomic_DNA"/>
</dbReference>
<sequence>MERKLTSAARTVGAICAAAGLALTLAAAPATADTPTIPTPEEINAAKANADATATEVTHVESLIATAQDALGRSTVEAMRANDAYSMALVTLDGRRTDAAAARSRADAAATADAAARKQIGSLAAELYRSGGLNPSVQAFVADDAGAVIDRASALESINARRAAAFSSAQRAAEASMQLREQADQAAQAADDAAQAAERAKAAADSANASYQQTVTQAAAQRSTLVSQLATLRNTSVELEQQRVAGLEQQRQQQQYAAILAAASNPAPAQAAASGLLPGTSSGALSSGLPASSGGTTPSSVLPASNGNPTPITSPPPAPAPAPPPAPAPAPPPPPAPAPAPAPPAPAPPAPSGSGIQAAINTAMSKVGPPNYYQWGGTGPTGFDCSGLVWYSFSAAGIWVPRTATDQYNQAPVHVPLSQAQPGDLVVSGTAGYFYHVGIYIGGGKIVNALNPTDGITVTPIAWMSDVWPTVARY</sequence>
<gene>
    <name evidence="9" type="ORF">SPF06_09260</name>
</gene>
<evidence type="ECO:0000259" key="8">
    <source>
        <dbReference type="PROSITE" id="PS51935"/>
    </source>
</evidence>
<evidence type="ECO:0000256" key="7">
    <source>
        <dbReference type="SAM" id="SignalP"/>
    </source>
</evidence>
<dbReference type="PROSITE" id="PS51935">
    <property type="entry name" value="NLPC_P60"/>
    <property type="match status" value="1"/>
</dbReference>
<comment type="caution">
    <text evidence="9">The sequence shown here is derived from an EMBL/GenBank/DDBJ whole genome shotgun (WGS) entry which is preliminary data.</text>
</comment>